<feature type="transmembrane region" description="Helical" evidence="2">
    <location>
        <begin position="586"/>
        <end position="605"/>
    </location>
</feature>
<accession>A0A679FX97</accession>
<feature type="compositionally biased region" description="Low complexity" evidence="1">
    <location>
        <begin position="43"/>
        <end position="59"/>
    </location>
</feature>
<gene>
    <name evidence="4" type="ORF">GsuE55_35700</name>
</gene>
<keyword evidence="2" id="KW-0472">Membrane</keyword>
<evidence type="ECO:0000256" key="3">
    <source>
        <dbReference type="SAM" id="SignalP"/>
    </source>
</evidence>
<name>A0A679FX97_9BACL</name>
<dbReference type="Proteomes" id="UP000501421">
    <property type="component" value="Chromosome"/>
</dbReference>
<feature type="chain" id="PRO_5038887219" evidence="3">
    <location>
        <begin position="22"/>
        <end position="1730"/>
    </location>
</feature>
<organism evidence="4 5">
    <name type="scientific">Geobacillus subterraneus</name>
    <dbReference type="NCBI Taxonomy" id="129338"/>
    <lineage>
        <taxon>Bacteria</taxon>
        <taxon>Bacillati</taxon>
        <taxon>Bacillota</taxon>
        <taxon>Bacilli</taxon>
        <taxon>Bacillales</taxon>
        <taxon>Anoxybacillaceae</taxon>
        <taxon>Geobacillus</taxon>
    </lineage>
</organism>
<feature type="compositionally biased region" description="Low complexity" evidence="1">
    <location>
        <begin position="103"/>
        <end position="124"/>
    </location>
</feature>
<evidence type="ECO:0000313" key="5">
    <source>
        <dbReference type="Proteomes" id="UP000501421"/>
    </source>
</evidence>
<proteinExistence type="predicted"/>
<evidence type="ECO:0000256" key="2">
    <source>
        <dbReference type="SAM" id="Phobius"/>
    </source>
</evidence>
<keyword evidence="3" id="KW-0732">Signal</keyword>
<feature type="compositionally biased region" description="Polar residues" evidence="1">
    <location>
        <begin position="79"/>
        <end position="102"/>
    </location>
</feature>
<protein>
    <submittedName>
        <fullName evidence="4">Uncharacterized protein</fullName>
    </submittedName>
</protein>
<sequence length="1730" mass="190870">MLKVSSSVLALSLIFSSVSTAALANSDSAVTVQENQATEQQRTESVTVESSGVSTTSEVNNQIISDQLASNGLEGGQDAVNSQEGNQQFTPQKENQQPQPEDQQVTPQQENQQSQPENQQVTSQPKDEQVKDQVVTDKSGRVVKDGLYVDIYYTPEQSESTYIPEFTLELWSVKENKLIGTAIANSKNYDRESGVYHLMFNHRGYKLGDEFALIPRKADKVFKYIEFVDEEAYNVKPNTYYKFGIKTFDYYEGEEGKEVAIRDLTGTKLSPIGGALYTDNNKVGLALVDESGAPLKKFHIEIKLSDKKGSLSLVSDDKGMVWVDRDKLTPKFLVSSEDRVVKGGINGKALIELPVSAVTGGQTGVLTYSVVFEHKKELGVIDLKPEVSGNTDLSKSWAEADIKLTNGKTVITQTVNLNTQKIYGIPDGTYKVEVVKSKYANVKLRTSTVTVKGGTASLGIVFSPKYVLEVDKDGKDYNFSVINVDKISKKAYKGKSSQVFAVAPGESYMLKDNDTGKITTVAIDLKSFKTKVVLGVGVVFGGTVSTPHTGDDIYIMLVLFMLSLIGAIGSYVFYRKNGKISAPKTKLMSILLVGALLTSIFSSFAPLSVVASDTNIGGTPPAKGGATSGTPAGTFQTSDRVAVVQVGFIPNKLKANGVGILNSESSKQDLQDPFKFNYDHLLFYMAPNKVSDGLFRKMGSGVITFENKGSSSRVKTLYGKNPLYKGSTGGQSREELMKRTLSYADISKNSDNAFVSIVGNALYNIDPKNPNRTLAGPGVVGESFRDMLEWYVLSMEGYDNDAYAKAALDMFNGYLELIKVRGILKGEQYDKFERMMREAYRNKEVVFFAQTLVGISVKDNQSPLSRDYAFMSIHDATDWYLWVRKKARPTDSKLKKLSANREAEAVTKGGASTEADGLRSPYKENGNIPFTFRTYARDNYARTLKPMSKNVPLTADVSKNPFGGWGYQPWGYIYLEDRVKAPKIDVMLDVSIVDKTGARKGGFRTPVKGWSESDNKFLGRLTSEDSKIIKGGMTFVYKGKTYQILQEEKAKFTLVDKRDNENINKSTLTKSSKGEDGYISLNNPNTWEIMLGWDTPEPVYLHTYLGGDGDNILSVENKYEGVKEKGKDVFSNARLTLYVKAVEDTNVSASIHDVPEWRLSKYFEDISKNSVAKAIFSLTLPSETFINPVLSPTGDVNFSLIHPDLSNVKWAYSKAKLFNDTTIKYLSAYDTVAAFNLAGDLLAVKDNSSVGNVKLASWVNPYSLFDGRIGVTDKGVAENKPSVVKNYMFKYGVRSPYASYGYSETRYRWVPPTYDKDGKMISSGYYVPYTWSGQATSSAKTADYDVTVNFRRHIPKANQAPKKFKDVVTSVNGKYTEVKQDKQVLNINPEIPMVYDDVNGNTSVAFVAGDKMRQVQPVHYNVAQFVNVDIKPSVTGMSVATDANAKALASRLGANGKGVLYKGSAVTTNFQTKGQLELKTFALDIGATSLKNAWNPSTTYSTDKLNEEFLSRYATKKSDGTWEVTLNAEGKLKINGVEYGGKKKAIKLKQKSRNVVEHTLLVRGGKLVAVDGNYDLNSLPQGLKEALAKMHISTLVGQNIFNTFENGTGAKLTEQKVADLINAVRGTKDLATGKGWYAEDTTILVVREYTNSFELPSYLYTDKVPMQVPNLETPINKTEFFSKGYIGYTKLTFRLADSFMEYDSSQAKPFGGKHEKSFVVGNVSVLDTFQ</sequence>
<dbReference type="RefSeq" id="WP_156102748.1">
    <property type="nucleotide sequence ID" value="NZ_AP022557.1"/>
</dbReference>
<evidence type="ECO:0000313" key="4">
    <source>
        <dbReference type="EMBL" id="BBW98737.1"/>
    </source>
</evidence>
<reference evidence="5" key="1">
    <citation type="journal article" date="2020" name="Microbiol. Resour. Announc.">
        <title>Complete Genome Sequence of Geobacillus sp. Strain E55-1, Isolated from Mine Geyser in Japan.</title>
        <authorList>
            <person name="Miyazaki K."/>
            <person name="Hase E."/>
            <person name="Tokito N."/>
        </authorList>
    </citation>
    <scope>NUCLEOTIDE SEQUENCE [LARGE SCALE GENOMIC DNA]</scope>
    <source>
        <strain evidence="5">E55-1</strain>
    </source>
</reference>
<keyword evidence="5" id="KW-1185">Reference proteome</keyword>
<dbReference type="EMBL" id="AP022557">
    <property type="protein sequence ID" value="BBW98737.1"/>
    <property type="molecule type" value="Genomic_DNA"/>
</dbReference>
<feature type="transmembrane region" description="Helical" evidence="2">
    <location>
        <begin position="553"/>
        <end position="574"/>
    </location>
</feature>
<feature type="region of interest" description="Disordered" evidence="1">
    <location>
        <begin position="72"/>
        <end position="136"/>
    </location>
</feature>
<feature type="signal peptide" evidence="3">
    <location>
        <begin position="1"/>
        <end position="21"/>
    </location>
</feature>
<keyword evidence="2" id="KW-1133">Transmembrane helix</keyword>
<evidence type="ECO:0000256" key="1">
    <source>
        <dbReference type="SAM" id="MobiDB-lite"/>
    </source>
</evidence>
<keyword evidence="2" id="KW-0812">Transmembrane</keyword>
<feature type="region of interest" description="Disordered" evidence="1">
    <location>
        <begin position="34"/>
        <end position="60"/>
    </location>
</feature>
<feature type="compositionally biased region" description="Basic and acidic residues" evidence="1">
    <location>
        <begin position="125"/>
        <end position="136"/>
    </location>
</feature>